<proteinExistence type="predicted"/>
<dbReference type="EMBL" id="LT576035">
    <property type="protein sequence ID" value="SBN38829.1"/>
    <property type="molecule type" value="Genomic_DNA"/>
</dbReference>
<protein>
    <submittedName>
        <fullName evidence="2">Exopolysaccharide biosynthesis protein related to N-acetylglucosamine-1-phosphodiester alpha-N-acetylglucosaminidase</fullName>
    </submittedName>
</protein>
<reference evidence="2" key="1">
    <citation type="submission" date="2016-05" db="EMBL/GenBank/DDBJ databases">
        <authorList>
            <person name="Lavstsen T."/>
            <person name="Jespersen J.S."/>
        </authorList>
    </citation>
    <scope>NUCLEOTIDE SEQUENCE</scope>
    <source>
        <strain evidence="2">PFRJS10</strain>
    </source>
</reference>
<name>A0A2C6YIW1_9ACTN</name>
<dbReference type="PANTHER" id="PTHR40446:SF2">
    <property type="entry name" value="N-ACETYLGLUCOSAMINE-1-PHOSPHODIESTER ALPHA-N-ACETYLGLUCOSAMINIDASE"/>
    <property type="match status" value="1"/>
</dbReference>
<dbReference type="AlphaFoldDB" id="A0A2C6YIW1"/>
<dbReference type="Pfam" id="PF09992">
    <property type="entry name" value="NAGPA"/>
    <property type="match status" value="1"/>
</dbReference>
<sequence length="315" mass="33267">MTHLPSRFSRRAVLTGAGVAVAGGGAAWAAERFLIPHVENSDVAAAEAAASASNSSSTGQMAADRREIGTNYYRNGQTQLTIANHSSGNGSDALVWFVADLRMGDATVLRSAFANNQFGENITQDPSTIATAHDAVFAVNGDYYGFRDDGIEVRNGVAWRDKGTRQGLSLYRDGAVRLYDETATNAAQLVSEGVWNTLSFGPGVVADSQAVGGIDRVEIDTNVGNHSIQGDQPRTGIGYLADGHFALLVVDGRSAGYSRGVTLPEFAQMFVDLGARTAYNLDGGGSSVMYFNESLVNNPLGTGRERGVSDILYLA</sequence>
<dbReference type="PANTHER" id="PTHR40446">
    <property type="entry name" value="N-ACETYLGLUCOSAMINE-1-PHOSPHODIESTER ALPHA-N-ACETYLGLUCOSAMINIDASE"/>
    <property type="match status" value="1"/>
</dbReference>
<evidence type="ECO:0000259" key="1">
    <source>
        <dbReference type="Pfam" id="PF09992"/>
    </source>
</evidence>
<gene>
    <name evidence="2" type="ORF">PFR_JS10_1186</name>
</gene>
<dbReference type="RefSeq" id="WP_063493727.1">
    <property type="nucleotide sequence ID" value="NZ_JBJDUN010000004.1"/>
</dbReference>
<dbReference type="InterPro" id="IPR006311">
    <property type="entry name" value="TAT_signal"/>
</dbReference>
<feature type="domain" description="Phosphodiester glycosidase" evidence="1">
    <location>
        <begin position="134"/>
        <end position="314"/>
    </location>
</feature>
<organism evidence="2">
    <name type="scientific">Propionibacterium freudenreichii</name>
    <dbReference type="NCBI Taxonomy" id="1744"/>
    <lineage>
        <taxon>Bacteria</taxon>
        <taxon>Bacillati</taxon>
        <taxon>Actinomycetota</taxon>
        <taxon>Actinomycetes</taxon>
        <taxon>Propionibacteriales</taxon>
        <taxon>Propionibacteriaceae</taxon>
        <taxon>Propionibacterium</taxon>
    </lineage>
</organism>
<dbReference type="PROSITE" id="PS51318">
    <property type="entry name" value="TAT"/>
    <property type="match status" value="1"/>
</dbReference>
<dbReference type="InterPro" id="IPR018711">
    <property type="entry name" value="NAGPA"/>
</dbReference>
<evidence type="ECO:0000313" key="2">
    <source>
        <dbReference type="EMBL" id="SBN38829.1"/>
    </source>
</evidence>
<accession>A0A2C6YIW1</accession>